<sequence length="212" mass="23730">MPGLFTLSLKKALIAPFIVVFLCSVGTILWLQKQRYDDLALDVSEKQLSSLTTNVVQSLDIYLDKPMTAVKALAHAIEYHKLYTANDAAKLEDYLRSSFATLNVQSPQIDLMGFGGEQGEFLAIRAAERANDTAQFSLMVKDSGTNGDLLIYANDHRGSEVLSSIADYDPRQRPWYKPVSQKYQAAWSEVYTNADAAQEITILLLHLYFNLI</sequence>
<feature type="transmembrane region" description="Helical" evidence="1">
    <location>
        <begin position="12"/>
        <end position="31"/>
    </location>
</feature>
<evidence type="ECO:0000313" key="2">
    <source>
        <dbReference type="EMBL" id="GAL37869.1"/>
    </source>
</evidence>
<protein>
    <submittedName>
        <fullName evidence="2">GGDEF family protein</fullName>
    </submittedName>
</protein>
<keyword evidence="1" id="KW-0812">Transmembrane</keyword>
<evidence type="ECO:0000313" key="3">
    <source>
        <dbReference type="Proteomes" id="UP000029224"/>
    </source>
</evidence>
<dbReference type="EMBL" id="BBMT01000022">
    <property type="protein sequence ID" value="GAL37869.1"/>
    <property type="molecule type" value="Genomic_DNA"/>
</dbReference>
<evidence type="ECO:0000256" key="1">
    <source>
        <dbReference type="SAM" id="Phobius"/>
    </source>
</evidence>
<accession>A0A090TGI3</accession>
<reference evidence="2 3" key="2">
    <citation type="submission" date="2014-09" db="EMBL/GenBank/DDBJ databases">
        <authorList>
            <consortium name="NBRP consortium"/>
            <person name="Sawabe T."/>
            <person name="Meirelles P."/>
            <person name="Nakanishi M."/>
            <person name="Sayaka M."/>
            <person name="Hattori M."/>
            <person name="Ohkuma M."/>
        </authorList>
    </citation>
    <scope>NUCLEOTIDE SEQUENCE [LARGE SCALE GENOMIC DNA]</scope>
    <source>
        <strain evidence="2 3">JCM 19240</strain>
    </source>
</reference>
<reference evidence="2 3" key="1">
    <citation type="submission" date="2014-09" db="EMBL/GenBank/DDBJ databases">
        <title>Vibrio maritimus JCM 19240. (C210) whole genome shotgun sequence.</title>
        <authorList>
            <person name="Sawabe T."/>
            <person name="Meirelles P."/>
            <person name="Nakanishi M."/>
            <person name="Sayaka M."/>
            <person name="Hattori M."/>
            <person name="Ohkuma M."/>
        </authorList>
    </citation>
    <scope>NUCLEOTIDE SEQUENCE [LARGE SCALE GENOMIC DNA]</scope>
    <source>
        <strain evidence="2 3">JCM 19240</strain>
    </source>
</reference>
<gene>
    <name evidence="2" type="ORF">JCM19240_74</name>
</gene>
<keyword evidence="3" id="KW-1185">Reference proteome</keyword>
<keyword evidence="1" id="KW-0472">Membrane</keyword>
<dbReference type="Proteomes" id="UP000029224">
    <property type="component" value="Unassembled WGS sequence"/>
</dbReference>
<comment type="caution">
    <text evidence="2">The sequence shown here is derived from an EMBL/GenBank/DDBJ whole genome shotgun (WGS) entry which is preliminary data.</text>
</comment>
<keyword evidence="1" id="KW-1133">Transmembrane helix</keyword>
<organism evidence="2 3">
    <name type="scientific">Vibrio maritimus</name>
    <dbReference type="NCBI Taxonomy" id="990268"/>
    <lineage>
        <taxon>Bacteria</taxon>
        <taxon>Pseudomonadati</taxon>
        <taxon>Pseudomonadota</taxon>
        <taxon>Gammaproteobacteria</taxon>
        <taxon>Vibrionales</taxon>
        <taxon>Vibrionaceae</taxon>
        <taxon>Vibrio</taxon>
    </lineage>
</organism>
<proteinExistence type="predicted"/>
<dbReference type="Gene3D" id="3.30.450.20">
    <property type="entry name" value="PAS domain"/>
    <property type="match status" value="1"/>
</dbReference>
<name>A0A090TGI3_9VIBR</name>
<dbReference type="AlphaFoldDB" id="A0A090TGI3"/>